<dbReference type="Pfam" id="PF00892">
    <property type="entry name" value="EamA"/>
    <property type="match status" value="2"/>
</dbReference>
<proteinExistence type="inferred from homology"/>
<sequence length="300" mass="29928">MRWNLALAGLASSWGLIAVLVAAVELDAAALAFLRLAFAAGALGLVALASGRLRALRPGRRLPALVALGVVQGAHWLLFFEAVKLGSVALAVLTFYAAPVFLAVLAPLALAERLSNVALGALVPGGAGIALVALGSGEGGGANGWAIASGLGSAATYAALVILSKRLLADRAEPLTVAFWDCLVGGIAVAPALLVAGRVMPDGGREWGAVLLLGVVFTGVSTLVYAGLLRHVTAQAAGLLTFLEPVAAVVLAWALVDERPTVLTFAGGALVLLAGIAVVALEPTEARVAEAAAGVGSTSS</sequence>
<feature type="domain" description="EamA" evidence="7">
    <location>
        <begin position="2"/>
        <end position="133"/>
    </location>
</feature>
<evidence type="ECO:0000256" key="6">
    <source>
        <dbReference type="SAM" id="Phobius"/>
    </source>
</evidence>
<feature type="transmembrane region" description="Helical" evidence="6">
    <location>
        <begin position="175"/>
        <end position="195"/>
    </location>
</feature>
<dbReference type="AlphaFoldDB" id="A0A7M2YYK0"/>
<comment type="caution">
    <text evidence="8">The sequence shown here is derived from an EMBL/GenBank/DDBJ whole genome shotgun (WGS) entry which is preliminary data.</text>
</comment>
<dbReference type="InterPro" id="IPR000620">
    <property type="entry name" value="EamA_dom"/>
</dbReference>
<reference evidence="9" key="2">
    <citation type="journal article" date="2019" name="MicrobiologyOpen">
        <title>High-quality draft genome sequence of Gaiella occulta isolated from a 150 meter deep mineral water borehole and comparison with the genome sequences of other deep-branching lineages of the phylum Actinobacteria.</title>
        <authorList>
            <person name="Severino R."/>
            <person name="Froufe H.J.C."/>
            <person name="Barroso C."/>
            <person name="Albuquerque L."/>
            <person name="Lobo-da-Cunha A."/>
            <person name="da Costa M.S."/>
            <person name="Egas C."/>
        </authorList>
    </citation>
    <scope>NUCLEOTIDE SEQUENCE [LARGE SCALE GENOMIC DNA]</scope>
    <source>
        <strain evidence="9">F2-233</strain>
    </source>
</reference>
<keyword evidence="3 6" id="KW-0812">Transmembrane</keyword>
<comment type="subcellular location">
    <subcellularLocation>
        <location evidence="1">Membrane</location>
        <topology evidence="1">Multi-pass membrane protein</topology>
    </subcellularLocation>
</comment>
<evidence type="ECO:0000256" key="5">
    <source>
        <dbReference type="ARBA" id="ARBA00023136"/>
    </source>
</evidence>
<feature type="transmembrane region" description="Helical" evidence="6">
    <location>
        <begin position="85"/>
        <end position="110"/>
    </location>
</feature>
<evidence type="ECO:0000256" key="2">
    <source>
        <dbReference type="ARBA" id="ARBA00007362"/>
    </source>
</evidence>
<feature type="transmembrane region" description="Helical" evidence="6">
    <location>
        <begin position="262"/>
        <end position="281"/>
    </location>
</feature>
<dbReference type="InterPro" id="IPR050638">
    <property type="entry name" value="AA-Vitamin_Transporters"/>
</dbReference>
<dbReference type="PANTHER" id="PTHR32322">
    <property type="entry name" value="INNER MEMBRANE TRANSPORTER"/>
    <property type="match status" value="1"/>
</dbReference>
<organism evidence="8 9">
    <name type="scientific">Gaiella occulta</name>
    <dbReference type="NCBI Taxonomy" id="1002870"/>
    <lineage>
        <taxon>Bacteria</taxon>
        <taxon>Bacillati</taxon>
        <taxon>Actinomycetota</taxon>
        <taxon>Thermoleophilia</taxon>
        <taxon>Gaiellales</taxon>
        <taxon>Gaiellaceae</taxon>
        <taxon>Gaiella</taxon>
    </lineage>
</organism>
<evidence type="ECO:0000259" key="7">
    <source>
        <dbReference type="Pfam" id="PF00892"/>
    </source>
</evidence>
<keyword evidence="5 6" id="KW-0472">Membrane</keyword>
<reference evidence="8 9" key="1">
    <citation type="submission" date="2018-07" db="EMBL/GenBank/DDBJ databases">
        <title>High-quality-draft genome sequence of Gaiella occulta.</title>
        <authorList>
            <person name="Severino R."/>
            <person name="Froufe H.J.C."/>
            <person name="Rainey F.A."/>
            <person name="Barroso C."/>
            <person name="Albuquerque L."/>
            <person name="Lobo-Da-Cunha A."/>
            <person name="Da Costa M.S."/>
            <person name="Egas C."/>
        </authorList>
    </citation>
    <scope>NUCLEOTIDE SEQUENCE [LARGE SCALE GENOMIC DNA]</scope>
    <source>
        <strain evidence="8 9">F2-233</strain>
    </source>
</reference>
<evidence type="ECO:0000256" key="1">
    <source>
        <dbReference type="ARBA" id="ARBA00004141"/>
    </source>
</evidence>
<comment type="similarity">
    <text evidence="2">Belongs to the EamA transporter family.</text>
</comment>
<dbReference type="EMBL" id="QQZY01000002">
    <property type="protein sequence ID" value="RDI75237.1"/>
    <property type="molecule type" value="Genomic_DNA"/>
</dbReference>
<dbReference type="OrthoDB" id="9150437at2"/>
<evidence type="ECO:0000256" key="4">
    <source>
        <dbReference type="ARBA" id="ARBA00022989"/>
    </source>
</evidence>
<dbReference type="InterPro" id="IPR037185">
    <property type="entry name" value="EmrE-like"/>
</dbReference>
<dbReference type="PANTHER" id="PTHR32322:SF2">
    <property type="entry name" value="EAMA DOMAIN-CONTAINING PROTEIN"/>
    <property type="match status" value="1"/>
</dbReference>
<dbReference type="Proteomes" id="UP000254134">
    <property type="component" value="Unassembled WGS sequence"/>
</dbReference>
<feature type="transmembrane region" description="Helical" evidence="6">
    <location>
        <begin position="207"/>
        <end position="229"/>
    </location>
</feature>
<keyword evidence="9" id="KW-1185">Reference proteome</keyword>
<feature type="transmembrane region" description="Helical" evidence="6">
    <location>
        <begin position="236"/>
        <end position="256"/>
    </location>
</feature>
<keyword evidence="4 6" id="KW-1133">Transmembrane helix</keyword>
<name>A0A7M2YYK0_9ACTN</name>
<feature type="transmembrane region" description="Helical" evidence="6">
    <location>
        <begin position="142"/>
        <end position="163"/>
    </location>
</feature>
<evidence type="ECO:0000313" key="9">
    <source>
        <dbReference type="Proteomes" id="UP000254134"/>
    </source>
</evidence>
<accession>A0A7M2YYK0</accession>
<evidence type="ECO:0000313" key="8">
    <source>
        <dbReference type="EMBL" id="RDI75237.1"/>
    </source>
</evidence>
<feature type="transmembrane region" description="Helical" evidence="6">
    <location>
        <begin position="117"/>
        <end position="136"/>
    </location>
</feature>
<dbReference type="SUPFAM" id="SSF103481">
    <property type="entry name" value="Multidrug resistance efflux transporter EmrE"/>
    <property type="match status" value="2"/>
</dbReference>
<gene>
    <name evidence="8" type="ORF">Gocc_1035</name>
</gene>
<feature type="transmembrane region" description="Helical" evidence="6">
    <location>
        <begin position="32"/>
        <end position="50"/>
    </location>
</feature>
<protein>
    <submittedName>
        <fullName evidence="8">EamA-like transporter family</fullName>
    </submittedName>
</protein>
<dbReference type="RefSeq" id="WP_114795460.1">
    <property type="nucleotide sequence ID" value="NZ_QQZY01000002.1"/>
</dbReference>
<dbReference type="GO" id="GO:0016020">
    <property type="term" value="C:membrane"/>
    <property type="evidence" value="ECO:0007669"/>
    <property type="project" value="UniProtKB-SubCell"/>
</dbReference>
<feature type="transmembrane region" description="Helical" evidence="6">
    <location>
        <begin position="62"/>
        <end position="79"/>
    </location>
</feature>
<evidence type="ECO:0000256" key="3">
    <source>
        <dbReference type="ARBA" id="ARBA00022692"/>
    </source>
</evidence>
<feature type="domain" description="EamA" evidence="7">
    <location>
        <begin position="145"/>
        <end position="278"/>
    </location>
</feature>